<dbReference type="AlphaFoldDB" id="A0A9N9PJ93"/>
<evidence type="ECO:0000313" key="1">
    <source>
        <dbReference type="EMBL" id="CAG8839121.1"/>
    </source>
</evidence>
<dbReference type="EMBL" id="CAJVQA010086283">
    <property type="protein sequence ID" value="CAG8839121.1"/>
    <property type="molecule type" value="Genomic_DNA"/>
</dbReference>
<name>A0A9N9PJ93_9GLOM</name>
<accession>A0A9N9PJ93</accession>
<gene>
    <name evidence="1" type="ORF">CPELLU_LOCUS21809</name>
</gene>
<dbReference type="OrthoDB" id="2414281at2759"/>
<organism evidence="1 2">
    <name type="scientific">Cetraspora pellucida</name>
    <dbReference type="NCBI Taxonomy" id="1433469"/>
    <lineage>
        <taxon>Eukaryota</taxon>
        <taxon>Fungi</taxon>
        <taxon>Fungi incertae sedis</taxon>
        <taxon>Mucoromycota</taxon>
        <taxon>Glomeromycotina</taxon>
        <taxon>Glomeromycetes</taxon>
        <taxon>Diversisporales</taxon>
        <taxon>Gigasporaceae</taxon>
        <taxon>Cetraspora</taxon>
    </lineage>
</organism>
<dbReference type="Proteomes" id="UP000789759">
    <property type="component" value="Unassembled WGS sequence"/>
</dbReference>
<comment type="caution">
    <text evidence="1">The sequence shown here is derived from an EMBL/GenBank/DDBJ whole genome shotgun (WGS) entry which is preliminary data.</text>
</comment>
<sequence>QTEEQFIEIEGQNSKADKERLAVEYGLVKPGPLRILKWDQHTQTPQDAYHSLAGKAYIEKPTNWYRMPNPLRHRQSFMFSNVLRLAMLMPFILRRFLKPNHVKTEIKNNWRAKQISSVSKLCTCWAIEAK</sequence>
<proteinExistence type="predicted"/>
<evidence type="ECO:0000313" key="2">
    <source>
        <dbReference type="Proteomes" id="UP000789759"/>
    </source>
</evidence>
<reference evidence="1" key="1">
    <citation type="submission" date="2021-06" db="EMBL/GenBank/DDBJ databases">
        <authorList>
            <person name="Kallberg Y."/>
            <person name="Tangrot J."/>
            <person name="Rosling A."/>
        </authorList>
    </citation>
    <scope>NUCLEOTIDE SEQUENCE</scope>
    <source>
        <strain evidence="1">FL966</strain>
    </source>
</reference>
<keyword evidence="2" id="KW-1185">Reference proteome</keyword>
<protein>
    <submittedName>
        <fullName evidence="1">19556_t:CDS:1</fullName>
    </submittedName>
</protein>
<feature type="non-terminal residue" evidence="1">
    <location>
        <position position="130"/>
    </location>
</feature>
<feature type="non-terminal residue" evidence="1">
    <location>
        <position position="1"/>
    </location>
</feature>